<reference evidence="2 3" key="1">
    <citation type="submission" date="2014-04" db="EMBL/GenBank/DDBJ databases">
        <authorList>
            <consortium name="DOE Joint Genome Institute"/>
            <person name="Kuo A."/>
            <person name="Gay G."/>
            <person name="Dore J."/>
            <person name="Kohler A."/>
            <person name="Nagy L.G."/>
            <person name="Floudas D."/>
            <person name="Copeland A."/>
            <person name="Barry K.W."/>
            <person name="Cichocki N."/>
            <person name="Veneault-Fourrey C."/>
            <person name="LaButti K."/>
            <person name="Lindquist E.A."/>
            <person name="Lipzen A."/>
            <person name="Lundell T."/>
            <person name="Morin E."/>
            <person name="Murat C."/>
            <person name="Sun H."/>
            <person name="Tunlid A."/>
            <person name="Henrissat B."/>
            <person name="Grigoriev I.V."/>
            <person name="Hibbett D.S."/>
            <person name="Martin F."/>
            <person name="Nordberg H.P."/>
            <person name="Cantor M.N."/>
            <person name="Hua S.X."/>
        </authorList>
    </citation>
    <scope>NUCLEOTIDE SEQUENCE [LARGE SCALE GENOMIC DNA]</scope>
    <source>
        <strain evidence="3">h7</strain>
    </source>
</reference>
<feature type="region of interest" description="Disordered" evidence="1">
    <location>
        <begin position="112"/>
        <end position="140"/>
    </location>
</feature>
<dbReference type="EMBL" id="KN831796">
    <property type="protein sequence ID" value="KIM37543.1"/>
    <property type="molecule type" value="Genomic_DNA"/>
</dbReference>
<dbReference type="Proteomes" id="UP000053424">
    <property type="component" value="Unassembled WGS sequence"/>
</dbReference>
<evidence type="ECO:0000313" key="3">
    <source>
        <dbReference type="Proteomes" id="UP000053424"/>
    </source>
</evidence>
<name>A0A0C2XI81_HEBCY</name>
<evidence type="ECO:0000256" key="1">
    <source>
        <dbReference type="SAM" id="MobiDB-lite"/>
    </source>
</evidence>
<evidence type="ECO:0000313" key="2">
    <source>
        <dbReference type="EMBL" id="KIM37543.1"/>
    </source>
</evidence>
<dbReference type="HOGENOM" id="CLU_1835402_0_0_1"/>
<gene>
    <name evidence="2" type="ORF">M413DRAFT_257298</name>
</gene>
<proteinExistence type="predicted"/>
<protein>
    <submittedName>
        <fullName evidence="2">Uncharacterized protein</fullName>
    </submittedName>
</protein>
<reference evidence="3" key="2">
    <citation type="submission" date="2015-01" db="EMBL/GenBank/DDBJ databases">
        <title>Evolutionary Origins and Diversification of the Mycorrhizal Mutualists.</title>
        <authorList>
            <consortium name="DOE Joint Genome Institute"/>
            <consortium name="Mycorrhizal Genomics Consortium"/>
            <person name="Kohler A."/>
            <person name="Kuo A."/>
            <person name="Nagy L.G."/>
            <person name="Floudas D."/>
            <person name="Copeland A."/>
            <person name="Barry K.W."/>
            <person name="Cichocki N."/>
            <person name="Veneault-Fourrey C."/>
            <person name="LaButti K."/>
            <person name="Lindquist E.A."/>
            <person name="Lipzen A."/>
            <person name="Lundell T."/>
            <person name="Morin E."/>
            <person name="Murat C."/>
            <person name="Riley R."/>
            <person name="Ohm R."/>
            <person name="Sun H."/>
            <person name="Tunlid A."/>
            <person name="Henrissat B."/>
            <person name="Grigoriev I.V."/>
            <person name="Hibbett D.S."/>
            <person name="Martin F."/>
        </authorList>
    </citation>
    <scope>NUCLEOTIDE SEQUENCE [LARGE SCALE GENOMIC DNA]</scope>
    <source>
        <strain evidence="3">h7</strain>
    </source>
</reference>
<dbReference type="AlphaFoldDB" id="A0A0C2XI81"/>
<accession>A0A0C2XI81</accession>
<sequence length="140" mass="15763">MRYGFFVLDRVLFLFGSTFRSRQLRIWATLFEPLLGVWVYPPRSSGTSSSWLGVLPSLYRLTSSPRPEDLVVYDFVSICTSSLPNASHGMPIASHSPNRHCHRLLYPSIDLSNLHRPTPTPSKTNPKPMSVAEDGTSRTQ</sequence>
<keyword evidence="3" id="KW-1185">Reference proteome</keyword>
<organism evidence="2 3">
    <name type="scientific">Hebeloma cylindrosporum</name>
    <dbReference type="NCBI Taxonomy" id="76867"/>
    <lineage>
        <taxon>Eukaryota</taxon>
        <taxon>Fungi</taxon>
        <taxon>Dikarya</taxon>
        <taxon>Basidiomycota</taxon>
        <taxon>Agaricomycotina</taxon>
        <taxon>Agaricomycetes</taxon>
        <taxon>Agaricomycetidae</taxon>
        <taxon>Agaricales</taxon>
        <taxon>Agaricineae</taxon>
        <taxon>Hymenogastraceae</taxon>
        <taxon>Hebeloma</taxon>
    </lineage>
</organism>